<evidence type="ECO:0000259" key="3">
    <source>
        <dbReference type="PROSITE" id="PS50853"/>
    </source>
</evidence>
<feature type="region of interest" description="Disordered" evidence="1">
    <location>
        <begin position="203"/>
        <end position="230"/>
    </location>
</feature>
<feature type="region of interest" description="Disordered" evidence="1">
    <location>
        <begin position="900"/>
        <end position="920"/>
    </location>
</feature>
<comment type="caution">
    <text evidence="4">The sequence shown here is derived from an EMBL/GenBank/DDBJ whole genome shotgun (WGS) entry which is preliminary data.</text>
</comment>
<keyword evidence="2" id="KW-1133">Transmembrane helix</keyword>
<feature type="compositionally biased region" description="Basic and acidic residues" evidence="1">
    <location>
        <begin position="940"/>
        <end position="981"/>
    </location>
</feature>
<dbReference type="SUPFAM" id="SSF49265">
    <property type="entry name" value="Fibronectin type III"/>
    <property type="match status" value="1"/>
</dbReference>
<feature type="compositionally biased region" description="Basic and acidic residues" evidence="1">
    <location>
        <begin position="1179"/>
        <end position="1198"/>
    </location>
</feature>
<feature type="compositionally biased region" description="Polar residues" evidence="1">
    <location>
        <begin position="209"/>
        <end position="219"/>
    </location>
</feature>
<protein>
    <recommendedName>
        <fullName evidence="3">Fibronectin type-III domain-containing protein</fullName>
    </recommendedName>
</protein>
<dbReference type="Proteomes" id="UP001301958">
    <property type="component" value="Unassembled WGS sequence"/>
</dbReference>
<dbReference type="CDD" id="cd00063">
    <property type="entry name" value="FN3"/>
    <property type="match status" value="1"/>
</dbReference>
<feature type="compositionally biased region" description="Basic and acidic residues" evidence="1">
    <location>
        <begin position="991"/>
        <end position="1000"/>
    </location>
</feature>
<evidence type="ECO:0000256" key="1">
    <source>
        <dbReference type="SAM" id="MobiDB-lite"/>
    </source>
</evidence>
<feature type="compositionally biased region" description="Polar residues" evidence="1">
    <location>
        <begin position="1021"/>
        <end position="1035"/>
    </location>
</feature>
<dbReference type="AlphaFoldDB" id="A0AAN7H4V3"/>
<evidence type="ECO:0000313" key="4">
    <source>
        <dbReference type="EMBL" id="KAK4229115.1"/>
    </source>
</evidence>
<organism evidence="4 5">
    <name type="scientific">Podospora fimiseda</name>
    <dbReference type="NCBI Taxonomy" id="252190"/>
    <lineage>
        <taxon>Eukaryota</taxon>
        <taxon>Fungi</taxon>
        <taxon>Dikarya</taxon>
        <taxon>Ascomycota</taxon>
        <taxon>Pezizomycotina</taxon>
        <taxon>Sordariomycetes</taxon>
        <taxon>Sordariomycetidae</taxon>
        <taxon>Sordariales</taxon>
        <taxon>Podosporaceae</taxon>
        <taxon>Podospora</taxon>
    </lineage>
</organism>
<feature type="compositionally biased region" description="Basic and acidic residues" evidence="1">
    <location>
        <begin position="340"/>
        <end position="368"/>
    </location>
</feature>
<dbReference type="InterPro" id="IPR036116">
    <property type="entry name" value="FN3_sf"/>
</dbReference>
<feature type="region of interest" description="Disordered" evidence="1">
    <location>
        <begin position="932"/>
        <end position="1035"/>
    </location>
</feature>
<evidence type="ECO:0000313" key="5">
    <source>
        <dbReference type="Proteomes" id="UP001301958"/>
    </source>
</evidence>
<feature type="compositionally biased region" description="Polar residues" evidence="1">
    <location>
        <begin position="860"/>
        <end position="871"/>
    </location>
</feature>
<feature type="compositionally biased region" description="Low complexity" evidence="1">
    <location>
        <begin position="681"/>
        <end position="692"/>
    </location>
</feature>
<dbReference type="InterPro" id="IPR003961">
    <property type="entry name" value="FN3_dom"/>
</dbReference>
<gene>
    <name evidence="4" type="ORF">QBC38DRAFT_122802</name>
</gene>
<reference evidence="4" key="2">
    <citation type="submission" date="2023-05" db="EMBL/GenBank/DDBJ databases">
        <authorList>
            <consortium name="Lawrence Berkeley National Laboratory"/>
            <person name="Steindorff A."/>
            <person name="Hensen N."/>
            <person name="Bonometti L."/>
            <person name="Westerberg I."/>
            <person name="Brannstrom I.O."/>
            <person name="Guillou S."/>
            <person name="Cros-Aarteil S."/>
            <person name="Calhoun S."/>
            <person name="Haridas S."/>
            <person name="Kuo A."/>
            <person name="Mondo S."/>
            <person name="Pangilinan J."/>
            <person name="Riley R."/>
            <person name="Labutti K."/>
            <person name="Andreopoulos B."/>
            <person name="Lipzen A."/>
            <person name="Chen C."/>
            <person name="Yanf M."/>
            <person name="Daum C."/>
            <person name="Ng V."/>
            <person name="Clum A."/>
            <person name="Ohm R."/>
            <person name="Martin F."/>
            <person name="Silar P."/>
            <person name="Natvig D."/>
            <person name="Lalanne C."/>
            <person name="Gautier V."/>
            <person name="Ament-Velasquez S.L."/>
            <person name="Kruys A."/>
            <person name="Hutchinson M.I."/>
            <person name="Powell A.J."/>
            <person name="Barry K."/>
            <person name="Miller A.N."/>
            <person name="Grigoriev I.V."/>
            <person name="Debuchy R."/>
            <person name="Gladieux P."/>
            <person name="Thoren M.H."/>
            <person name="Johannesson H."/>
        </authorList>
    </citation>
    <scope>NUCLEOTIDE SEQUENCE</scope>
    <source>
        <strain evidence="4">CBS 990.96</strain>
    </source>
</reference>
<dbReference type="PROSITE" id="PS50853">
    <property type="entry name" value="FN3"/>
    <property type="match status" value="1"/>
</dbReference>
<dbReference type="Gene3D" id="2.60.40.10">
    <property type="entry name" value="Immunoglobulins"/>
    <property type="match status" value="1"/>
</dbReference>
<feature type="compositionally biased region" description="Polar residues" evidence="1">
    <location>
        <begin position="253"/>
        <end position="272"/>
    </location>
</feature>
<feature type="region of interest" description="Disordered" evidence="1">
    <location>
        <begin position="246"/>
        <end position="291"/>
    </location>
</feature>
<feature type="region of interest" description="Disordered" evidence="1">
    <location>
        <begin position="583"/>
        <end position="886"/>
    </location>
</feature>
<dbReference type="SMART" id="SM00060">
    <property type="entry name" value="FN3"/>
    <property type="match status" value="1"/>
</dbReference>
<feature type="region of interest" description="Disordered" evidence="1">
    <location>
        <begin position="1054"/>
        <end position="1093"/>
    </location>
</feature>
<name>A0AAN7H4V3_9PEZI</name>
<evidence type="ECO:0000256" key="2">
    <source>
        <dbReference type="SAM" id="Phobius"/>
    </source>
</evidence>
<proteinExistence type="predicted"/>
<feature type="compositionally biased region" description="Polar residues" evidence="1">
    <location>
        <begin position="774"/>
        <end position="785"/>
    </location>
</feature>
<feature type="transmembrane region" description="Helical" evidence="2">
    <location>
        <begin position="6"/>
        <end position="25"/>
    </location>
</feature>
<accession>A0AAN7H4V3</accession>
<feature type="compositionally biased region" description="Polar residues" evidence="1">
    <location>
        <begin position="749"/>
        <end position="758"/>
    </location>
</feature>
<feature type="compositionally biased region" description="Acidic residues" evidence="1">
    <location>
        <begin position="637"/>
        <end position="647"/>
    </location>
</feature>
<feature type="compositionally biased region" description="Polar residues" evidence="1">
    <location>
        <begin position="662"/>
        <end position="680"/>
    </location>
</feature>
<feature type="compositionally biased region" description="Low complexity" evidence="1">
    <location>
        <begin position="1139"/>
        <end position="1155"/>
    </location>
</feature>
<keyword evidence="2" id="KW-0812">Transmembrane</keyword>
<dbReference type="InterPro" id="IPR013783">
    <property type="entry name" value="Ig-like_fold"/>
</dbReference>
<feature type="compositionally biased region" description="Low complexity" evidence="1">
    <location>
        <begin position="1070"/>
        <end position="1082"/>
    </location>
</feature>
<feature type="region of interest" description="Disordered" evidence="1">
    <location>
        <begin position="340"/>
        <end position="438"/>
    </location>
</feature>
<feature type="compositionally biased region" description="Basic and acidic residues" evidence="1">
    <location>
        <begin position="376"/>
        <end position="425"/>
    </location>
</feature>
<feature type="region of interest" description="Disordered" evidence="1">
    <location>
        <begin position="1129"/>
        <end position="1198"/>
    </location>
</feature>
<keyword evidence="2" id="KW-0472">Membrane</keyword>
<feature type="compositionally biased region" description="Basic and acidic residues" evidence="1">
    <location>
        <begin position="605"/>
        <end position="615"/>
    </location>
</feature>
<dbReference type="EMBL" id="MU865311">
    <property type="protein sequence ID" value="KAK4229115.1"/>
    <property type="molecule type" value="Genomic_DNA"/>
</dbReference>
<reference evidence="4" key="1">
    <citation type="journal article" date="2023" name="Mol. Phylogenet. Evol.">
        <title>Genome-scale phylogeny and comparative genomics of the fungal order Sordariales.</title>
        <authorList>
            <person name="Hensen N."/>
            <person name="Bonometti L."/>
            <person name="Westerberg I."/>
            <person name="Brannstrom I.O."/>
            <person name="Guillou S."/>
            <person name="Cros-Aarteil S."/>
            <person name="Calhoun S."/>
            <person name="Haridas S."/>
            <person name="Kuo A."/>
            <person name="Mondo S."/>
            <person name="Pangilinan J."/>
            <person name="Riley R."/>
            <person name="LaButti K."/>
            <person name="Andreopoulos B."/>
            <person name="Lipzen A."/>
            <person name="Chen C."/>
            <person name="Yan M."/>
            <person name="Daum C."/>
            <person name="Ng V."/>
            <person name="Clum A."/>
            <person name="Steindorff A."/>
            <person name="Ohm R.A."/>
            <person name="Martin F."/>
            <person name="Silar P."/>
            <person name="Natvig D.O."/>
            <person name="Lalanne C."/>
            <person name="Gautier V."/>
            <person name="Ament-Velasquez S.L."/>
            <person name="Kruys A."/>
            <person name="Hutchinson M.I."/>
            <person name="Powell A.J."/>
            <person name="Barry K."/>
            <person name="Miller A.N."/>
            <person name="Grigoriev I.V."/>
            <person name="Debuchy R."/>
            <person name="Gladieux P."/>
            <person name="Hiltunen Thoren M."/>
            <person name="Johannesson H."/>
        </authorList>
    </citation>
    <scope>NUCLEOTIDE SEQUENCE</scope>
    <source>
        <strain evidence="4">CBS 990.96</strain>
    </source>
</reference>
<dbReference type="Pfam" id="PF00041">
    <property type="entry name" value="fn3"/>
    <property type="match status" value="1"/>
</dbReference>
<feature type="domain" description="Fibronectin type-III" evidence="3">
    <location>
        <begin position="114"/>
        <end position="203"/>
    </location>
</feature>
<sequence>MSWISWASLVPTFLILSASLVWWFVEPNNARLNLFATVGVVLVSWTLNPEIDIQLPLFDVDTLNAIATLGLEIYIVRHARMMLTGAAVVWLLRRALQTLWKPVPELINILGVDVPDPPDVSLAGIRADAATVNWTRPPANRSVQKFLIQVNGVVVGEVAANQEPAIVVSGLKPDHFYNVRVIAVGSNNFQSGSRVIRLRTFGRDGRPQLGNSRLPSNFTADEPHGTAQGEHIDENGVLRSSFPALESAAAPEGTSSPARDGSSAPTSGPRRNTVTRKHSPSTTSMDQPTREEISAYSKKTLPELTEKFESIRRETEDVLAMIAKEEADNRKILDELEAEKMDKKKEQKKKEEQTEKLKRDVNSTDRSMRNAMQRKAQREKVLKEKQTERSRLHDSIAKWEKGMNDMRNDRKSFEQQRKDLEDQRDKKIRSCQGDNNDLQAECSRLEQELKERREQVKELEAARKKLPGGDDDGEWRERDTEIRREWHQRNRELSENLAFETKRSRSLDEQIRLLSMQLQHTPQPSYGLYNQGNPPGLEFDNPTITQLKRRSHTNSSLSNISASSPLPAYSQIDPALSQPTGFASSRALNAPPGFAPGPFIDLSQDMDHDHFDDSGFRGSDAPLSPSATALLPSNILDDFDDDEDDDPSPNSRFDPEPFLSPQRASPENAPQSPASSGNGKSLSALSSPRGSSNNLPFPPFQSDVADRLSGTLPSPTAAEPALKGGFFPWQRSRPAKDLDSQPPLLGSLKQGQSQSFPRQTDDPDGLVNKRRISLSGTWNVFNRNSVGPEITEGQVPTAFPRSLNPFSSSRRPPGGLLHERDPSSPRPASIASNEFPRPSTDSNSIWGPPLDSTALGKSSRLWSPDTTWSRNPSRRPSIHGSPSALKTTLASADDEILDEDIMPNADQVGVIGSRPPTQSQKALARLNPNAPAFIGSFFKSKPEKGKEKEEKEKAKAEKKEKEKAKKESKDKDKHKNNKEATTDLFEMDSPTDSRKSRDAASVHTLYSLSESRDSLSLDMSFSNTPSEPASTGLSSSFKDDNVVRKLFRKSSSSKFGLAGRLGGGGKGESHGSLFKKGPSSTASGGGTSDKGGCAASLERCSIGDFEDLTDEAGAVNSVNFLGRSYDSVTSSPALGPLGPATSSPVAATTTPTFAAGNNSKGKETKSSRWLSNFGKKGKKEKESLDLDRSFTESDGHEV</sequence>
<keyword evidence="5" id="KW-1185">Reference proteome</keyword>